<dbReference type="PANTHER" id="PTHR18905:SF13">
    <property type="entry name" value="NON-CENTROSOMAL MICROTUBULE ARRAY"/>
    <property type="match status" value="1"/>
</dbReference>
<dbReference type="InterPro" id="IPR002048">
    <property type="entry name" value="EF_hand_dom"/>
</dbReference>
<evidence type="ECO:0000259" key="6">
    <source>
        <dbReference type="PROSITE" id="PS50222"/>
    </source>
</evidence>
<dbReference type="EMBL" id="BLXT01006999">
    <property type="protein sequence ID" value="GFO35448.1"/>
    <property type="molecule type" value="Genomic_DNA"/>
</dbReference>
<evidence type="ECO:0000256" key="3">
    <source>
        <dbReference type="ARBA" id="ARBA00022553"/>
    </source>
</evidence>
<keyword evidence="4" id="KW-0206">Cytoskeleton</keyword>
<dbReference type="InterPro" id="IPR011992">
    <property type="entry name" value="EF-hand-dom_pair"/>
</dbReference>
<evidence type="ECO:0000256" key="1">
    <source>
        <dbReference type="ARBA" id="ARBA00004300"/>
    </source>
</evidence>
<protein>
    <submittedName>
        <fullName evidence="7">Ninein-like protein</fullName>
    </submittedName>
</protein>
<proteinExistence type="predicted"/>
<accession>A0AAV4CU90</accession>
<feature type="compositionally biased region" description="Polar residues" evidence="5">
    <location>
        <begin position="131"/>
        <end position="144"/>
    </location>
</feature>
<evidence type="ECO:0000256" key="2">
    <source>
        <dbReference type="ARBA" id="ARBA00022490"/>
    </source>
</evidence>
<gene>
    <name evidence="7" type="ORF">PoB_006195300</name>
</gene>
<evidence type="ECO:0000256" key="5">
    <source>
        <dbReference type="SAM" id="MobiDB-lite"/>
    </source>
</evidence>
<dbReference type="GO" id="GO:0005509">
    <property type="term" value="F:calcium ion binding"/>
    <property type="evidence" value="ECO:0007669"/>
    <property type="project" value="InterPro"/>
</dbReference>
<sequence length="294" mass="33027">MTDLYGQLLILGALPVGSPPNYGHFVFKRQLCCRPAKSVATQHMTAPLRSLNSGRDEYETRLRELFDESDECDKGHLNAEEVQALCSRLQLGRLRDKVVRSLRDRSVEKDKVQYQEFRHVFFALLEELEAQQNKSPRKQTPPNTNEDRPDQSPKAAPKLVLGRKKYGRRSLPITEDFGATPVTKGQDQQQTSPPEGSYSQFLRDLDTNDRSSPSVDKRRRYSGILGVTVDSESSMSSAGTILSRVQAQSIALWPDVRLKSLRSPCCGLATYKNQNQLGRLICPIFCDPGILNSS</sequence>
<name>A0AAV4CU90_9GAST</name>
<dbReference type="PROSITE" id="PS50222">
    <property type="entry name" value="EF_HAND_2"/>
    <property type="match status" value="1"/>
</dbReference>
<feature type="region of interest" description="Disordered" evidence="5">
    <location>
        <begin position="131"/>
        <end position="216"/>
    </location>
</feature>
<keyword evidence="2" id="KW-0963">Cytoplasm</keyword>
<reference evidence="7 8" key="1">
    <citation type="journal article" date="2021" name="Elife">
        <title>Chloroplast acquisition without the gene transfer in kleptoplastic sea slugs, Plakobranchus ocellatus.</title>
        <authorList>
            <person name="Maeda T."/>
            <person name="Takahashi S."/>
            <person name="Yoshida T."/>
            <person name="Shimamura S."/>
            <person name="Takaki Y."/>
            <person name="Nagai Y."/>
            <person name="Toyoda A."/>
            <person name="Suzuki Y."/>
            <person name="Arimoto A."/>
            <person name="Ishii H."/>
            <person name="Satoh N."/>
            <person name="Nishiyama T."/>
            <person name="Hasebe M."/>
            <person name="Maruyama T."/>
            <person name="Minagawa J."/>
            <person name="Obokata J."/>
            <person name="Shigenobu S."/>
        </authorList>
    </citation>
    <scope>NUCLEOTIDE SEQUENCE [LARGE SCALE GENOMIC DNA]</scope>
</reference>
<dbReference type="SUPFAM" id="SSF47473">
    <property type="entry name" value="EF-hand"/>
    <property type="match status" value="1"/>
</dbReference>
<dbReference type="Proteomes" id="UP000735302">
    <property type="component" value="Unassembled WGS sequence"/>
</dbReference>
<dbReference type="GO" id="GO:0034454">
    <property type="term" value="P:microtubule anchoring at centrosome"/>
    <property type="evidence" value="ECO:0007669"/>
    <property type="project" value="TreeGrafter"/>
</dbReference>
<evidence type="ECO:0000313" key="7">
    <source>
        <dbReference type="EMBL" id="GFO35448.1"/>
    </source>
</evidence>
<dbReference type="GO" id="GO:0005813">
    <property type="term" value="C:centrosome"/>
    <property type="evidence" value="ECO:0007669"/>
    <property type="project" value="UniProtKB-SubCell"/>
</dbReference>
<evidence type="ECO:0000313" key="8">
    <source>
        <dbReference type="Proteomes" id="UP000735302"/>
    </source>
</evidence>
<comment type="subcellular location">
    <subcellularLocation>
        <location evidence="1">Cytoplasm</location>
        <location evidence="1">Cytoskeleton</location>
        <location evidence="1">Microtubule organizing center</location>
        <location evidence="1">Centrosome</location>
    </subcellularLocation>
</comment>
<feature type="domain" description="EF-hand" evidence="6">
    <location>
        <begin position="57"/>
        <end position="92"/>
    </location>
</feature>
<evidence type="ECO:0000256" key="4">
    <source>
        <dbReference type="ARBA" id="ARBA00023212"/>
    </source>
</evidence>
<dbReference type="AlphaFoldDB" id="A0AAV4CU90"/>
<feature type="compositionally biased region" description="Polar residues" evidence="5">
    <location>
        <begin position="183"/>
        <end position="200"/>
    </location>
</feature>
<keyword evidence="3" id="KW-0597">Phosphoprotein</keyword>
<organism evidence="7 8">
    <name type="scientific">Plakobranchus ocellatus</name>
    <dbReference type="NCBI Taxonomy" id="259542"/>
    <lineage>
        <taxon>Eukaryota</taxon>
        <taxon>Metazoa</taxon>
        <taxon>Spiralia</taxon>
        <taxon>Lophotrochozoa</taxon>
        <taxon>Mollusca</taxon>
        <taxon>Gastropoda</taxon>
        <taxon>Heterobranchia</taxon>
        <taxon>Euthyneura</taxon>
        <taxon>Panpulmonata</taxon>
        <taxon>Sacoglossa</taxon>
        <taxon>Placobranchoidea</taxon>
        <taxon>Plakobranchidae</taxon>
        <taxon>Plakobranchus</taxon>
    </lineage>
</organism>
<comment type="caution">
    <text evidence="7">The sequence shown here is derived from an EMBL/GenBank/DDBJ whole genome shotgun (WGS) entry which is preliminary data.</text>
</comment>
<dbReference type="PANTHER" id="PTHR18905">
    <property type="entry name" value="NINEIN"/>
    <property type="match status" value="1"/>
</dbReference>
<keyword evidence="8" id="KW-1185">Reference proteome</keyword>